<evidence type="ECO:0000256" key="1">
    <source>
        <dbReference type="SAM" id="MobiDB-lite"/>
    </source>
</evidence>
<evidence type="ECO:0008006" key="4">
    <source>
        <dbReference type="Google" id="ProtNLM"/>
    </source>
</evidence>
<dbReference type="SUPFAM" id="SSF140453">
    <property type="entry name" value="EsxAB dimer-like"/>
    <property type="match status" value="1"/>
</dbReference>
<reference evidence="2 3" key="1">
    <citation type="submission" date="2024-10" db="EMBL/GenBank/DDBJ databases">
        <title>The Natural Products Discovery Center: Release of the First 8490 Sequenced Strains for Exploring Actinobacteria Biosynthetic Diversity.</title>
        <authorList>
            <person name="Kalkreuter E."/>
            <person name="Kautsar S.A."/>
            <person name="Yang D."/>
            <person name="Bader C.D."/>
            <person name="Teijaro C.N."/>
            <person name="Fluegel L."/>
            <person name="Davis C.M."/>
            <person name="Simpson J.R."/>
            <person name="Lauterbach L."/>
            <person name="Steele A.D."/>
            <person name="Gui C."/>
            <person name="Meng S."/>
            <person name="Li G."/>
            <person name="Viehrig K."/>
            <person name="Ye F."/>
            <person name="Su P."/>
            <person name="Kiefer A.F."/>
            <person name="Nichols A."/>
            <person name="Cepeda A.J."/>
            <person name="Yan W."/>
            <person name="Fan B."/>
            <person name="Jiang Y."/>
            <person name="Adhikari A."/>
            <person name="Zheng C.-J."/>
            <person name="Schuster L."/>
            <person name="Cowan T.M."/>
            <person name="Smanski M.J."/>
            <person name="Chevrette M.G."/>
            <person name="De Carvalho L.P.S."/>
            <person name="Shen B."/>
        </authorList>
    </citation>
    <scope>NUCLEOTIDE SEQUENCE [LARGE SCALE GENOMIC DNA]</scope>
    <source>
        <strain evidence="2 3">NPDC004045</strain>
    </source>
</reference>
<comment type="caution">
    <text evidence="2">The sequence shown here is derived from an EMBL/GenBank/DDBJ whole genome shotgun (WGS) entry which is preliminary data.</text>
</comment>
<evidence type="ECO:0000313" key="2">
    <source>
        <dbReference type="EMBL" id="MFF0546265.1"/>
    </source>
</evidence>
<protein>
    <recommendedName>
        <fullName evidence="4">PPE family domain-containing protein</fullName>
    </recommendedName>
</protein>
<evidence type="ECO:0000313" key="3">
    <source>
        <dbReference type="Proteomes" id="UP001601444"/>
    </source>
</evidence>
<feature type="region of interest" description="Disordered" evidence="1">
    <location>
        <begin position="379"/>
        <end position="407"/>
    </location>
</feature>
<organism evidence="2 3">
    <name type="scientific">Nocardia thailandica</name>
    <dbReference type="NCBI Taxonomy" id="257275"/>
    <lineage>
        <taxon>Bacteria</taxon>
        <taxon>Bacillati</taxon>
        <taxon>Actinomycetota</taxon>
        <taxon>Actinomycetes</taxon>
        <taxon>Mycobacteriales</taxon>
        <taxon>Nocardiaceae</taxon>
        <taxon>Nocardia</taxon>
    </lineage>
</organism>
<feature type="compositionally biased region" description="Basic and acidic residues" evidence="1">
    <location>
        <begin position="347"/>
        <end position="358"/>
    </location>
</feature>
<sequence length="407" mass="41177">MSGTEAPKIPPTTEYPLCWTHQGILSAFEQIATEPANGAATKYREAGTEWSQALQAFNQRMQTAISSAWEGASATAAAAAIRAYTIDADQLTSTFTTVSNQITAAATSAVDTKNALPGEVNPGTWDLDRMPWNKAVLRGRREDAEDQAREVMGNKYVTPFAGTDTAIPVLPVPATLTNPDSDPGGGLQTTSSGPAGTSTTTSQTPQPQTTPSGGTPENPTDTTTGDEQTTTDDTDESTSTPSTTDENDEETDTTAASAEPSTTTPGTSPSGSPTAGGSPSTGAGSPNTGAGSGLPGTGGLPSAGRSVPGLGTTGTPLTTTAGTGTTTVGTRGMNGMPGMMGAGAGRRGRDDDNEHKIPDYLITDENTNELIGELPRTIRGGVLGGNNPSARLAPTDADLPPGGAPHA</sequence>
<feature type="compositionally biased region" description="Low complexity" evidence="1">
    <location>
        <begin position="253"/>
        <end position="289"/>
    </location>
</feature>
<feature type="compositionally biased region" description="Low complexity" evidence="1">
    <location>
        <begin position="188"/>
        <end position="228"/>
    </location>
</feature>
<dbReference type="InterPro" id="IPR038332">
    <property type="entry name" value="PPE_sf"/>
</dbReference>
<feature type="region of interest" description="Disordered" evidence="1">
    <location>
        <begin position="171"/>
        <end position="361"/>
    </location>
</feature>
<keyword evidence="3" id="KW-1185">Reference proteome</keyword>
<accession>A0ABW6PV02</accession>
<proteinExistence type="predicted"/>
<dbReference type="InterPro" id="IPR036689">
    <property type="entry name" value="ESAT-6-like_sf"/>
</dbReference>
<feature type="compositionally biased region" description="Gly residues" evidence="1">
    <location>
        <begin position="290"/>
        <end position="301"/>
    </location>
</feature>
<name>A0ABW6PV02_9NOCA</name>
<dbReference type="Gene3D" id="1.20.1260.20">
    <property type="entry name" value="PPE superfamily"/>
    <property type="match status" value="1"/>
</dbReference>
<dbReference type="Proteomes" id="UP001601444">
    <property type="component" value="Unassembled WGS sequence"/>
</dbReference>
<feature type="compositionally biased region" description="Low complexity" evidence="1">
    <location>
        <begin position="302"/>
        <end position="337"/>
    </location>
</feature>
<dbReference type="RefSeq" id="WP_387702653.1">
    <property type="nucleotide sequence ID" value="NZ_JBIAMX010000019.1"/>
</dbReference>
<gene>
    <name evidence="2" type="ORF">ACFYTF_25865</name>
</gene>
<dbReference type="EMBL" id="JBIAMX010000019">
    <property type="protein sequence ID" value="MFF0546265.1"/>
    <property type="molecule type" value="Genomic_DNA"/>
</dbReference>